<evidence type="ECO:0000313" key="2">
    <source>
        <dbReference type="Proteomes" id="UP001209540"/>
    </source>
</evidence>
<reference evidence="1" key="2">
    <citation type="submission" date="2023-02" db="EMBL/GenBank/DDBJ databases">
        <authorList>
            <consortium name="DOE Joint Genome Institute"/>
            <person name="Mondo S.J."/>
            <person name="Chang Y."/>
            <person name="Wang Y."/>
            <person name="Ahrendt S."/>
            <person name="Andreopoulos W."/>
            <person name="Barry K."/>
            <person name="Beard J."/>
            <person name="Benny G.L."/>
            <person name="Blankenship S."/>
            <person name="Bonito G."/>
            <person name="Cuomo C."/>
            <person name="Desiro A."/>
            <person name="Gervers K.A."/>
            <person name="Hundley H."/>
            <person name="Kuo A."/>
            <person name="LaButti K."/>
            <person name="Lang B.F."/>
            <person name="Lipzen A."/>
            <person name="O'Donnell K."/>
            <person name="Pangilinan J."/>
            <person name="Reynolds N."/>
            <person name="Sandor L."/>
            <person name="Smith M.W."/>
            <person name="Tsang A."/>
            <person name="Grigoriev I.V."/>
            <person name="Stajich J.E."/>
            <person name="Spatafora J.W."/>
        </authorList>
    </citation>
    <scope>NUCLEOTIDE SEQUENCE</scope>
    <source>
        <strain evidence="1">RSA 2281</strain>
    </source>
</reference>
<gene>
    <name evidence="1" type="ORF">BDA99DRAFT_429753</name>
</gene>
<proteinExistence type="predicted"/>
<organism evidence="1 2">
    <name type="scientific">Phascolomyces articulosus</name>
    <dbReference type="NCBI Taxonomy" id="60185"/>
    <lineage>
        <taxon>Eukaryota</taxon>
        <taxon>Fungi</taxon>
        <taxon>Fungi incertae sedis</taxon>
        <taxon>Mucoromycota</taxon>
        <taxon>Mucoromycotina</taxon>
        <taxon>Mucoromycetes</taxon>
        <taxon>Mucorales</taxon>
        <taxon>Lichtheimiaceae</taxon>
        <taxon>Phascolomyces</taxon>
    </lineage>
</organism>
<keyword evidence="2" id="KW-1185">Reference proteome</keyword>
<comment type="caution">
    <text evidence="1">The sequence shown here is derived from an EMBL/GenBank/DDBJ whole genome shotgun (WGS) entry which is preliminary data.</text>
</comment>
<evidence type="ECO:0000313" key="1">
    <source>
        <dbReference type="EMBL" id="KAI9277226.1"/>
    </source>
</evidence>
<accession>A0AAD5KB78</accession>
<dbReference type="EMBL" id="JAIXMP010000002">
    <property type="protein sequence ID" value="KAI9277226.1"/>
    <property type="molecule type" value="Genomic_DNA"/>
</dbReference>
<dbReference type="Proteomes" id="UP001209540">
    <property type="component" value="Unassembled WGS sequence"/>
</dbReference>
<protein>
    <submittedName>
        <fullName evidence="1">Uncharacterized protein</fullName>
    </submittedName>
</protein>
<name>A0AAD5KB78_9FUNG</name>
<feature type="non-terminal residue" evidence="1">
    <location>
        <position position="1"/>
    </location>
</feature>
<sequence>IPSVWNKSIERLFADGVGRKGGFEVVIMESSGPFSTEYIDHPWKLPGSS</sequence>
<dbReference type="AlphaFoldDB" id="A0AAD5KB78"/>
<reference evidence="1" key="1">
    <citation type="journal article" date="2022" name="IScience">
        <title>Evolution of zygomycete secretomes and the origins of terrestrial fungal ecologies.</title>
        <authorList>
            <person name="Chang Y."/>
            <person name="Wang Y."/>
            <person name="Mondo S."/>
            <person name="Ahrendt S."/>
            <person name="Andreopoulos W."/>
            <person name="Barry K."/>
            <person name="Beard J."/>
            <person name="Benny G.L."/>
            <person name="Blankenship S."/>
            <person name="Bonito G."/>
            <person name="Cuomo C."/>
            <person name="Desiro A."/>
            <person name="Gervers K.A."/>
            <person name="Hundley H."/>
            <person name="Kuo A."/>
            <person name="LaButti K."/>
            <person name="Lang B.F."/>
            <person name="Lipzen A."/>
            <person name="O'Donnell K."/>
            <person name="Pangilinan J."/>
            <person name="Reynolds N."/>
            <person name="Sandor L."/>
            <person name="Smith M.E."/>
            <person name="Tsang A."/>
            <person name="Grigoriev I.V."/>
            <person name="Stajich J.E."/>
            <person name="Spatafora J.W."/>
        </authorList>
    </citation>
    <scope>NUCLEOTIDE SEQUENCE</scope>
    <source>
        <strain evidence="1">RSA 2281</strain>
    </source>
</reference>